<protein>
    <submittedName>
        <fullName evidence="6">DNA-binding response regulator</fullName>
    </submittedName>
</protein>
<evidence type="ECO:0000313" key="7">
    <source>
        <dbReference type="Proteomes" id="UP000662200"/>
    </source>
</evidence>
<dbReference type="InterPro" id="IPR001789">
    <property type="entry name" value="Sig_transdc_resp-reg_receiver"/>
</dbReference>
<dbReference type="Gene3D" id="6.10.250.690">
    <property type="match status" value="1"/>
</dbReference>
<dbReference type="SMART" id="SM00448">
    <property type="entry name" value="REC"/>
    <property type="match status" value="1"/>
</dbReference>
<dbReference type="GO" id="GO:0005829">
    <property type="term" value="C:cytosol"/>
    <property type="evidence" value="ECO:0007669"/>
    <property type="project" value="TreeGrafter"/>
</dbReference>
<evidence type="ECO:0000256" key="1">
    <source>
        <dbReference type="ARBA" id="ARBA00023125"/>
    </source>
</evidence>
<dbReference type="GO" id="GO:0000976">
    <property type="term" value="F:transcription cis-regulatory region binding"/>
    <property type="evidence" value="ECO:0007669"/>
    <property type="project" value="TreeGrafter"/>
</dbReference>
<dbReference type="PANTHER" id="PTHR48111">
    <property type="entry name" value="REGULATOR OF RPOS"/>
    <property type="match status" value="1"/>
</dbReference>
<dbReference type="InterPro" id="IPR036388">
    <property type="entry name" value="WH-like_DNA-bd_sf"/>
</dbReference>
<dbReference type="Gene3D" id="1.10.10.10">
    <property type="entry name" value="Winged helix-like DNA-binding domain superfamily/Winged helix DNA-binding domain"/>
    <property type="match status" value="1"/>
</dbReference>
<evidence type="ECO:0000256" key="3">
    <source>
        <dbReference type="PROSITE-ProRule" id="PRU01091"/>
    </source>
</evidence>
<evidence type="ECO:0000259" key="4">
    <source>
        <dbReference type="PROSITE" id="PS50110"/>
    </source>
</evidence>
<evidence type="ECO:0000313" key="6">
    <source>
        <dbReference type="EMBL" id="GGK38997.1"/>
    </source>
</evidence>
<dbReference type="PROSITE" id="PS50110">
    <property type="entry name" value="RESPONSE_REGULATORY"/>
    <property type="match status" value="1"/>
</dbReference>
<dbReference type="AlphaFoldDB" id="A0A8J3BPL3"/>
<accession>A0A8J3BPL3</accession>
<dbReference type="CDD" id="cd00383">
    <property type="entry name" value="trans_reg_C"/>
    <property type="match status" value="1"/>
</dbReference>
<dbReference type="PROSITE" id="PS51755">
    <property type="entry name" value="OMPR_PHOB"/>
    <property type="match status" value="1"/>
</dbReference>
<comment type="caution">
    <text evidence="6">The sequence shown here is derived from an EMBL/GenBank/DDBJ whole genome shotgun (WGS) entry which is preliminary data.</text>
</comment>
<feature type="modified residue" description="4-aspartylphosphate" evidence="2">
    <location>
        <position position="51"/>
    </location>
</feature>
<keyword evidence="7" id="KW-1185">Reference proteome</keyword>
<sequence length="225" mass="24329">MRVLVVEDERNLADAIARGLRRHGMAVDVAYDGDAGHEMAFVTRYDVLVLDRDLPGRHGDEICADLISSDALTRVLMLTASGTVADRVEGLQLGADDYLGKPFAFDELVARVQALGRRATPAAPPVLTAADLEVDPARRTVTRAGAAVELTNKEFGVLEQLLRARGAVVSSEELLDRVWDANTDPFTTIVRVTMRTLRRKLGDPPLIDTVVGAGYRLVAEAEAAP</sequence>
<evidence type="ECO:0000259" key="5">
    <source>
        <dbReference type="PROSITE" id="PS51755"/>
    </source>
</evidence>
<dbReference type="PANTHER" id="PTHR48111:SF36">
    <property type="entry name" value="TRANSCRIPTIONAL REGULATORY PROTEIN CUTR"/>
    <property type="match status" value="1"/>
</dbReference>
<dbReference type="SMART" id="SM00862">
    <property type="entry name" value="Trans_reg_C"/>
    <property type="match status" value="1"/>
</dbReference>
<dbReference type="InterPro" id="IPR001867">
    <property type="entry name" value="OmpR/PhoB-type_DNA-bd"/>
</dbReference>
<dbReference type="GO" id="GO:0032993">
    <property type="term" value="C:protein-DNA complex"/>
    <property type="evidence" value="ECO:0007669"/>
    <property type="project" value="TreeGrafter"/>
</dbReference>
<dbReference type="InterPro" id="IPR039420">
    <property type="entry name" value="WalR-like"/>
</dbReference>
<proteinExistence type="predicted"/>
<keyword evidence="2" id="KW-0597">Phosphoprotein</keyword>
<evidence type="ECO:0000256" key="2">
    <source>
        <dbReference type="PROSITE-ProRule" id="PRU00169"/>
    </source>
</evidence>
<dbReference type="GO" id="GO:0000156">
    <property type="term" value="F:phosphorelay response regulator activity"/>
    <property type="evidence" value="ECO:0007669"/>
    <property type="project" value="TreeGrafter"/>
</dbReference>
<name>A0A8J3BPL3_9ACTN</name>
<dbReference type="CDD" id="cd19935">
    <property type="entry name" value="REC_OmpR_CusR-like"/>
    <property type="match status" value="1"/>
</dbReference>
<gene>
    <name evidence="6" type="ORF">GCM10010124_34730</name>
</gene>
<feature type="domain" description="OmpR/PhoB-type" evidence="5">
    <location>
        <begin position="124"/>
        <end position="219"/>
    </location>
</feature>
<dbReference type="Proteomes" id="UP000662200">
    <property type="component" value="Unassembled WGS sequence"/>
</dbReference>
<reference evidence="6" key="1">
    <citation type="journal article" date="2014" name="Int. J. Syst. Evol. Microbiol.">
        <title>Complete genome sequence of Corynebacterium casei LMG S-19264T (=DSM 44701T), isolated from a smear-ripened cheese.</title>
        <authorList>
            <consortium name="US DOE Joint Genome Institute (JGI-PGF)"/>
            <person name="Walter F."/>
            <person name="Albersmeier A."/>
            <person name="Kalinowski J."/>
            <person name="Ruckert C."/>
        </authorList>
    </citation>
    <scope>NUCLEOTIDE SEQUENCE</scope>
    <source>
        <strain evidence="6">JCM 3091</strain>
    </source>
</reference>
<dbReference type="Pfam" id="PF00486">
    <property type="entry name" value="Trans_reg_C"/>
    <property type="match status" value="1"/>
</dbReference>
<dbReference type="GO" id="GO:0006355">
    <property type="term" value="P:regulation of DNA-templated transcription"/>
    <property type="evidence" value="ECO:0007669"/>
    <property type="project" value="InterPro"/>
</dbReference>
<dbReference type="Gene3D" id="3.40.50.2300">
    <property type="match status" value="1"/>
</dbReference>
<dbReference type="InterPro" id="IPR011006">
    <property type="entry name" value="CheY-like_superfamily"/>
</dbReference>
<dbReference type="RefSeq" id="WP_189115404.1">
    <property type="nucleotide sequence ID" value="NZ_BMQC01000015.1"/>
</dbReference>
<dbReference type="EMBL" id="BMQC01000015">
    <property type="protein sequence ID" value="GGK38997.1"/>
    <property type="molecule type" value="Genomic_DNA"/>
</dbReference>
<feature type="DNA-binding region" description="OmpR/PhoB-type" evidence="3">
    <location>
        <begin position="124"/>
        <end position="219"/>
    </location>
</feature>
<dbReference type="SUPFAM" id="SSF52172">
    <property type="entry name" value="CheY-like"/>
    <property type="match status" value="1"/>
</dbReference>
<reference evidence="6" key="2">
    <citation type="submission" date="2020-09" db="EMBL/GenBank/DDBJ databases">
        <authorList>
            <person name="Sun Q."/>
            <person name="Ohkuma M."/>
        </authorList>
    </citation>
    <scope>NUCLEOTIDE SEQUENCE</scope>
    <source>
        <strain evidence="6">JCM 3091</strain>
    </source>
</reference>
<dbReference type="Pfam" id="PF00072">
    <property type="entry name" value="Response_reg"/>
    <property type="match status" value="1"/>
</dbReference>
<keyword evidence="1 3" id="KW-0238">DNA-binding</keyword>
<organism evidence="6 7">
    <name type="scientific">Pilimelia terevasa</name>
    <dbReference type="NCBI Taxonomy" id="53372"/>
    <lineage>
        <taxon>Bacteria</taxon>
        <taxon>Bacillati</taxon>
        <taxon>Actinomycetota</taxon>
        <taxon>Actinomycetes</taxon>
        <taxon>Micromonosporales</taxon>
        <taxon>Micromonosporaceae</taxon>
        <taxon>Pilimelia</taxon>
    </lineage>
</organism>
<feature type="domain" description="Response regulatory" evidence="4">
    <location>
        <begin position="2"/>
        <end position="116"/>
    </location>
</feature>